<evidence type="ECO:0000313" key="2">
    <source>
        <dbReference type="EMBL" id="KAF1771573.1"/>
    </source>
</evidence>
<feature type="compositionally biased region" description="Low complexity" evidence="1">
    <location>
        <begin position="154"/>
        <end position="165"/>
    </location>
</feature>
<dbReference type="KEGG" id="crq:GCK72_003400"/>
<sequence>MYQSSSSLPKSFYLDRLGNMSTSSSSTSSGGMGGASIDGSIGCRKQILTLKPKQSANGYVQHLEFKEKEPSPLMTPQVAAAAPVTMLALKKKEKSDKNVVTMLAYRKPASSAGSTSSASSAFEHHLSVAHQNHLINMHHLMNNGNGGGHGLHRPSSPNSSGYDSDSLVEQENCDVFTSLLNSASYAYNNGLMMMAPEHIHHDMLHSHPVWSPQVAGNGAPNGTNNVSSPYFHRENENKFLVQ</sequence>
<feature type="region of interest" description="Disordered" evidence="1">
    <location>
        <begin position="216"/>
        <end position="242"/>
    </location>
</feature>
<dbReference type="AlphaFoldDB" id="A0A6A5HY62"/>
<gene>
    <name evidence="2" type="ORF">GCK72_003400</name>
</gene>
<name>A0A6A5HY62_CAERE</name>
<feature type="region of interest" description="Disordered" evidence="1">
    <location>
        <begin position="143"/>
        <end position="166"/>
    </location>
</feature>
<dbReference type="GeneID" id="9810046"/>
<evidence type="ECO:0000256" key="1">
    <source>
        <dbReference type="SAM" id="MobiDB-lite"/>
    </source>
</evidence>
<proteinExistence type="predicted"/>
<feature type="compositionally biased region" description="Basic and acidic residues" evidence="1">
    <location>
        <begin position="231"/>
        <end position="242"/>
    </location>
</feature>
<dbReference type="RefSeq" id="XP_053592679.1">
    <property type="nucleotide sequence ID" value="XM_053724034.1"/>
</dbReference>
<dbReference type="CTD" id="9810046"/>
<accession>A0A6A5HY62</accession>
<dbReference type="Proteomes" id="UP000483820">
    <property type="component" value="Chromosome I"/>
</dbReference>
<reference evidence="2 3" key="1">
    <citation type="submission" date="2019-12" db="EMBL/GenBank/DDBJ databases">
        <title>Chromosome-level assembly of the Caenorhabditis remanei genome.</title>
        <authorList>
            <person name="Teterina A.A."/>
            <person name="Willis J.H."/>
            <person name="Phillips P.C."/>
        </authorList>
    </citation>
    <scope>NUCLEOTIDE SEQUENCE [LARGE SCALE GENOMIC DNA]</scope>
    <source>
        <strain evidence="2 3">PX506</strain>
        <tissue evidence="2">Whole organism</tissue>
    </source>
</reference>
<organism evidence="2 3">
    <name type="scientific">Caenorhabditis remanei</name>
    <name type="common">Caenorhabditis vulgaris</name>
    <dbReference type="NCBI Taxonomy" id="31234"/>
    <lineage>
        <taxon>Eukaryota</taxon>
        <taxon>Metazoa</taxon>
        <taxon>Ecdysozoa</taxon>
        <taxon>Nematoda</taxon>
        <taxon>Chromadorea</taxon>
        <taxon>Rhabditida</taxon>
        <taxon>Rhabditina</taxon>
        <taxon>Rhabditomorpha</taxon>
        <taxon>Rhabditoidea</taxon>
        <taxon>Rhabditidae</taxon>
        <taxon>Peloderinae</taxon>
        <taxon>Caenorhabditis</taxon>
    </lineage>
</organism>
<comment type="caution">
    <text evidence="2">The sequence shown here is derived from an EMBL/GenBank/DDBJ whole genome shotgun (WGS) entry which is preliminary data.</text>
</comment>
<protein>
    <submittedName>
        <fullName evidence="2">Uncharacterized protein</fullName>
    </submittedName>
</protein>
<dbReference type="EMBL" id="WUAV01000001">
    <property type="protein sequence ID" value="KAF1771573.1"/>
    <property type="molecule type" value="Genomic_DNA"/>
</dbReference>
<evidence type="ECO:0000313" key="3">
    <source>
        <dbReference type="Proteomes" id="UP000483820"/>
    </source>
</evidence>